<feature type="domain" description="Bacterial type II secretion system protein E" evidence="2">
    <location>
        <begin position="119"/>
        <end position="297"/>
    </location>
</feature>
<dbReference type="Pfam" id="PF00437">
    <property type="entry name" value="T2SSE"/>
    <property type="match status" value="1"/>
</dbReference>
<keyword evidence="4" id="KW-1185">Reference proteome</keyword>
<evidence type="ECO:0000256" key="1">
    <source>
        <dbReference type="ARBA" id="ARBA00006611"/>
    </source>
</evidence>
<dbReference type="Gene3D" id="3.30.450.90">
    <property type="match status" value="1"/>
</dbReference>
<dbReference type="PANTHER" id="PTHR30486">
    <property type="entry name" value="TWITCHING MOTILITY PROTEIN PILT"/>
    <property type="match status" value="1"/>
</dbReference>
<sequence>MSQAREITDYLRQAVELGGSDLHLSGWAPPAARVSGNLVPLEDFILDPPTVKRLIDDTLSETQRSNLDENWELDYALHLDGVGRFRGNVHVVRGSHEAAFRHIPDEIPELDNLGHHSVVAELCNLRRGLILVTGITGSGKTTSLAAMIKRISETRSGVIVTIEDPIEFVYSHSSCLIKQREIGHDTRGFPIALRQALRQDPDVIVVSELRDLETIRIALTAAETGHLVLATLHTLDAPQSIDRLVDVFPADQQAQIITQLASVVEGIVSQRLISRADGKGRVLASEILRANHGIRACIREKKFEQIVGLMEIGHQDGNRTIDQSIAGLLQQGYITREEALFHARDQRNFAEPEQAKKPTKSIWT</sequence>
<dbReference type="SUPFAM" id="SSF52540">
    <property type="entry name" value="P-loop containing nucleoside triphosphate hydrolases"/>
    <property type="match status" value="1"/>
</dbReference>
<dbReference type="InterPro" id="IPR050921">
    <property type="entry name" value="T4SS_GSP_E_ATPase"/>
</dbReference>
<dbReference type="RefSeq" id="WP_379714711.1">
    <property type="nucleotide sequence ID" value="NZ_JBHTBS010000010.1"/>
</dbReference>
<evidence type="ECO:0000259" key="2">
    <source>
        <dbReference type="Pfam" id="PF00437"/>
    </source>
</evidence>
<reference evidence="4" key="1">
    <citation type="journal article" date="2019" name="Int. J. Syst. Evol. Microbiol.">
        <title>The Global Catalogue of Microorganisms (GCM) 10K type strain sequencing project: providing services to taxonomists for standard genome sequencing and annotation.</title>
        <authorList>
            <consortium name="The Broad Institute Genomics Platform"/>
            <consortium name="The Broad Institute Genome Sequencing Center for Infectious Disease"/>
            <person name="Wu L."/>
            <person name="Ma J."/>
        </authorList>
    </citation>
    <scope>NUCLEOTIDE SEQUENCE [LARGE SCALE GENOMIC DNA]</scope>
    <source>
        <strain evidence="4">CGMCC 4.1467</strain>
    </source>
</reference>
<dbReference type="NCBIfam" id="TIGR01420">
    <property type="entry name" value="pilT_fam"/>
    <property type="match status" value="1"/>
</dbReference>
<protein>
    <submittedName>
        <fullName evidence="3">Type IV pilus twitching motility protein PilT</fullName>
    </submittedName>
</protein>
<dbReference type="InterPro" id="IPR001482">
    <property type="entry name" value="T2SS/T4SS_dom"/>
</dbReference>
<dbReference type="InterPro" id="IPR027417">
    <property type="entry name" value="P-loop_NTPase"/>
</dbReference>
<proteinExistence type="inferred from homology"/>
<dbReference type="InterPro" id="IPR006321">
    <property type="entry name" value="PilT/PilU"/>
</dbReference>
<comment type="caution">
    <text evidence="3">The sequence shown here is derived from an EMBL/GenBank/DDBJ whole genome shotgun (WGS) entry which is preliminary data.</text>
</comment>
<accession>A0ABW2LAK2</accession>
<gene>
    <name evidence="3" type="ORF">ACFQY0_16655</name>
</gene>
<name>A0ABW2LAK2_9BACT</name>
<organism evidence="3 4">
    <name type="scientific">Haloferula chungangensis</name>
    <dbReference type="NCBI Taxonomy" id="1048331"/>
    <lineage>
        <taxon>Bacteria</taxon>
        <taxon>Pseudomonadati</taxon>
        <taxon>Verrucomicrobiota</taxon>
        <taxon>Verrucomicrobiia</taxon>
        <taxon>Verrucomicrobiales</taxon>
        <taxon>Verrucomicrobiaceae</taxon>
        <taxon>Haloferula</taxon>
    </lineage>
</organism>
<evidence type="ECO:0000313" key="3">
    <source>
        <dbReference type="EMBL" id="MFC7338829.1"/>
    </source>
</evidence>
<evidence type="ECO:0000313" key="4">
    <source>
        <dbReference type="Proteomes" id="UP001596472"/>
    </source>
</evidence>
<dbReference type="CDD" id="cd01131">
    <property type="entry name" value="PilT"/>
    <property type="match status" value="1"/>
</dbReference>
<dbReference type="EMBL" id="JBHTBS010000010">
    <property type="protein sequence ID" value="MFC7338829.1"/>
    <property type="molecule type" value="Genomic_DNA"/>
</dbReference>
<dbReference type="Proteomes" id="UP001596472">
    <property type="component" value="Unassembled WGS sequence"/>
</dbReference>
<comment type="similarity">
    <text evidence="1">Belongs to the GSP E family.</text>
</comment>
<dbReference type="Gene3D" id="3.40.50.300">
    <property type="entry name" value="P-loop containing nucleotide triphosphate hydrolases"/>
    <property type="match status" value="1"/>
</dbReference>